<name>A0A0U5G5F7_ASPCI</name>
<dbReference type="Proteomes" id="UP000054771">
    <property type="component" value="Unassembled WGS sequence"/>
</dbReference>
<sequence>MTLNVQPRRLHYTFPIQTLIMRLLLPSTSTSPLTLILLILSSILRPISANEVVTITITAVQTATATATATTSPEIPQDPSYTSSSLFKSSVLSTTNHYRAQHNASALTWNDTLADYAKHWAEGCIWEHSHGPYGENLAYGYSNATSAVQVWGDEREMYDFDKPTGFTKETGHFTQLVWRGTTQVGCAAVDCGLSDPDDDDEEEEEEEEQGVQRAQGWYLVCEYAPSGNVVGGRGDGKDYYRLNVLAAVDDDYGEDNGSGDEVEGEADHEGQVGIEIEPGAWVWRLGDTGVVLGSIGWRIGVWWVGMVVFISSSVY</sequence>
<evidence type="ECO:0000313" key="4">
    <source>
        <dbReference type="Proteomes" id="UP000054771"/>
    </source>
</evidence>
<dbReference type="Gene3D" id="3.40.33.10">
    <property type="entry name" value="CAP"/>
    <property type="match status" value="1"/>
</dbReference>
<evidence type="ECO:0000313" key="3">
    <source>
        <dbReference type="EMBL" id="CEL06109.1"/>
    </source>
</evidence>
<dbReference type="SMART" id="SM00198">
    <property type="entry name" value="SCP"/>
    <property type="match status" value="1"/>
</dbReference>
<feature type="compositionally biased region" description="Acidic residues" evidence="1">
    <location>
        <begin position="195"/>
        <end position="209"/>
    </location>
</feature>
<feature type="region of interest" description="Disordered" evidence="1">
    <location>
        <begin position="191"/>
        <end position="212"/>
    </location>
</feature>
<dbReference type="Pfam" id="PF00188">
    <property type="entry name" value="CAP"/>
    <property type="match status" value="1"/>
</dbReference>
<reference evidence="4" key="1">
    <citation type="journal article" date="2016" name="Genome Announc.">
        <title>Draft genome sequences of fungus Aspergillus calidoustus.</title>
        <authorList>
            <person name="Horn F."/>
            <person name="Linde J."/>
            <person name="Mattern D.J."/>
            <person name="Walther G."/>
            <person name="Guthke R."/>
            <person name="Scherlach K."/>
            <person name="Martin K."/>
            <person name="Brakhage A.A."/>
            <person name="Petzke L."/>
            <person name="Valiante V."/>
        </authorList>
    </citation>
    <scope>NUCLEOTIDE SEQUENCE [LARGE SCALE GENOMIC DNA]</scope>
    <source>
        <strain evidence="4">SF006504</strain>
    </source>
</reference>
<protein>
    <recommendedName>
        <fullName evidence="2">SCP domain-containing protein</fullName>
    </recommendedName>
</protein>
<dbReference type="FunFam" id="3.40.33.10:FF:000031">
    <property type="entry name" value="Extracellular SCP domain-containing protein Pry1"/>
    <property type="match status" value="1"/>
</dbReference>
<dbReference type="InterPro" id="IPR001283">
    <property type="entry name" value="CRISP-related"/>
</dbReference>
<dbReference type="SUPFAM" id="SSF55797">
    <property type="entry name" value="PR-1-like"/>
    <property type="match status" value="1"/>
</dbReference>
<dbReference type="InterPro" id="IPR018244">
    <property type="entry name" value="Allrgn_V5/Tpx1_CS"/>
</dbReference>
<proteinExistence type="predicted"/>
<dbReference type="AlphaFoldDB" id="A0A0U5G5F7"/>
<feature type="domain" description="SCP" evidence="2">
    <location>
        <begin position="86"/>
        <end position="231"/>
    </location>
</feature>
<organism evidence="3 4">
    <name type="scientific">Aspergillus calidoustus</name>
    <dbReference type="NCBI Taxonomy" id="454130"/>
    <lineage>
        <taxon>Eukaryota</taxon>
        <taxon>Fungi</taxon>
        <taxon>Dikarya</taxon>
        <taxon>Ascomycota</taxon>
        <taxon>Pezizomycotina</taxon>
        <taxon>Eurotiomycetes</taxon>
        <taxon>Eurotiomycetidae</taxon>
        <taxon>Eurotiales</taxon>
        <taxon>Aspergillaceae</taxon>
        <taxon>Aspergillus</taxon>
        <taxon>Aspergillus subgen. Nidulantes</taxon>
    </lineage>
</organism>
<keyword evidence="4" id="KW-1185">Reference proteome</keyword>
<dbReference type="OrthoDB" id="337038at2759"/>
<evidence type="ECO:0000259" key="2">
    <source>
        <dbReference type="SMART" id="SM00198"/>
    </source>
</evidence>
<dbReference type="InterPro" id="IPR014044">
    <property type="entry name" value="CAP_dom"/>
</dbReference>
<dbReference type="PANTHER" id="PTHR10334">
    <property type="entry name" value="CYSTEINE-RICH SECRETORY PROTEIN-RELATED"/>
    <property type="match status" value="1"/>
</dbReference>
<accession>A0A0U5G5F7</accession>
<dbReference type="PRINTS" id="PR00837">
    <property type="entry name" value="V5TPXLIKE"/>
</dbReference>
<dbReference type="EMBL" id="CDMC01000005">
    <property type="protein sequence ID" value="CEL06109.1"/>
    <property type="molecule type" value="Genomic_DNA"/>
</dbReference>
<dbReference type="GO" id="GO:0005576">
    <property type="term" value="C:extracellular region"/>
    <property type="evidence" value="ECO:0007669"/>
    <property type="project" value="InterPro"/>
</dbReference>
<gene>
    <name evidence="3" type="ORF">ASPCAL07218</name>
</gene>
<evidence type="ECO:0000256" key="1">
    <source>
        <dbReference type="SAM" id="MobiDB-lite"/>
    </source>
</evidence>
<dbReference type="PROSITE" id="PS01009">
    <property type="entry name" value="CRISP_1"/>
    <property type="match status" value="1"/>
</dbReference>
<dbReference type="STRING" id="454130.A0A0U5G5F7"/>
<dbReference type="InterPro" id="IPR035940">
    <property type="entry name" value="CAP_sf"/>
</dbReference>